<dbReference type="InterPro" id="IPR023346">
    <property type="entry name" value="Lysozyme-like_dom_sf"/>
</dbReference>
<evidence type="ECO:0000256" key="23">
    <source>
        <dbReference type="ARBA" id="ARBA00034000"/>
    </source>
</evidence>
<feature type="transmembrane region" description="Helical" evidence="28">
    <location>
        <begin position="31"/>
        <end position="55"/>
    </location>
</feature>
<dbReference type="GO" id="GO:0009252">
    <property type="term" value="P:peptidoglycan biosynthetic process"/>
    <property type="evidence" value="ECO:0007669"/>
    <property type="project" value="UniProtKB-UniPathway"/>
</dbReference>
<keyword evidence="12" id="KW-0808">Transferase</keyword>
<evidence type="ECO:0000256" key="3">
    <source>
        <dbReference type="ARBA" id="ARBA00004752"/>
    </source>
</evidence>
<evidence type="ECO:0000256" key="17">
    <source>
        <dbReference type="ARBA" id="ARBA00022984"/>
    </source>
</evidence>
<evidence type="ECO:0000256" key="27">
    <source>
        <dbReference type="SAM" id="MobiDB-lite"/>
    </source>
</evidence>
<dbReference type="InterPro" id="IPR012338">
    <property type="entry name" value="Beta-lactam/transpept-like"/>
</dbReference>
<comment type="subcellular location">
    <subcellularLocation>
        <location evidence="2">Cell membrane</location>
        <topology evidence="2">Single-pass type II membrane protein</topology>
    </subcellularLocation>
</comment>
<evidence type="ECO:0000256" key="9">
    <source>
        <dbReference type="ARBA" id="ARBA00022645"/>
    </source>
</evidence>
<dbReference type="InterPro" id="IPR001460">
    <property type="entry name" value="PCN-bd_Tpept"/>
</dbReference>
<feature type="compositionally biased region" description="Polar residues" evidence="27">
    <location>
        <begin position="768"/>
        <end position="779"/>
    </location>
</feature>
<dbReference type="GO" id="GO:0008955">
    <property type="term" value="F:peptidoglycan glycosyltransferase activity"/>
    <property type="evidence" value="ECO:0007669"/>
    <property type="project" value="UniProtKB-EC"/>
</dbReference>
<dbReference type="FunFam" id="1.10.3810.10:FF:000001">
    <property type="entry name" value="Penicillin-binding protein 1A"/>
    <property type="match status" value="1"/>
</dbReference>
<feature type="domain" description="Glycosyl transferase family 51" evidence="30">
    <location>
        <begin position="92"/>
        <end position="264"/>
    </location>
</feature>
<dbReference type="Pfam" id="PF00912">
    <property type="entry name" value="Transgly"/>
    <property type="match status" value="1"/>
</dbReference>
<comment type="function">
    <text evidence="1">Cell wall formation. Synthesis of cross-linked peptidoglycan from the lipid intermediates. The enzyme has a penicillin-insensitive transglycosylase N-terminal domain (formation of linear glycan strands) and a penicillin-sensitive transpeptidase C-terminal domain (cross-linking of the peptide subunits).</text>
</comment>
<keyword evidence="17" id="KW-0573">Peptidoglycan synthesis</keyword>
<evidence type="ECO:0000256" key="1">
    <source>
        <dbReference type="ARBA" id="ARBA00002624"/>
    </source>
</evidence>
<keyword evidence="8" id="KW-1003">Cell membrane</keyword>
<name>A0A1G7R2S0_THETY</name>
<dbReference type="InterPro" id="IPR050396">
    <property type="entry name" value="Glycosyltr_51/Transpeptidase"/>
</dbReference>
<sequence length="824" mass="90474">MENNANLKRSERRKHKRKNENNSTIRNILKFLGYAILILIFIGVGVIGGKVWAIIKNTPPISQEALTAQSQSSIVYAKDSNGQWQRVAILHGADNRLWVPIEKIPKDLQNAFVAIEDQRFYKNNLGIDPKRIIGALIADIKAGGKPVQGASTITQQLVKNTMLSNEKTLTRKIQEAVLAWRLEQKYTKEQILEAYLNTIYLGGPNVNAYGVQAAALAYFGKDVSQLDLAESAMIAGITNNPSVYSPYANLEAATQRQHLVLKKMLEQGYITKEQYDKAIAEKLVFKKTNFTTYDHKYFIDQVINDVADELSKKLNISHDEAINKIYNGGLRIYSTMDLKIQSYVEEAFKNPELFPMNSKIKDEVQGAMVVMDWRTGEVKGLVGGRDTSNIVRGFNRATQAYRQPGSSIKPLTVYGPALESGLTAATVVDDVPTTFGNWTPHNYESSTYRGLVTLREALTHSLNIPAVKVVDRIGVATSANYGKKFGLDITRNDMYLPALALGGLYKGVTPLQEAAAYGAIANGGVYTTPITFTKVTDSEGNLILENKPLRHVVLSEQNAYILMNMMQDVVKYGTGTRARIPNMPVAGKTGTTDNYSNAWFSGFTPYYVATVWMGYDNNSISLYDTRTGTKVVGGSYPAQLWKTVMLQIHKDLPYKDFVRPSGIISATVCRDSGELPTDLCHLDPRGDRTYTEIFAQGTQPTTYCTVHVTAKINSQNGKLATDLTPPDLVKEAVFIDPPGRTPAQNAVALDGKYVVPKEYDDIVPPPQNSTDGNAPGDNTQPPPANNGGTEQPPGGETTNPPPNNGNSQTTPPSNNSPSTTNPTP</sequence>
<dbReference type="AlphaFoldDB" id="A0A1G7R2S0"/>
<dbReference type="GO" id="GO:0030288">
    <property type="term" value="C:outer membrane-bounded periplasmic space"/>
    <property type="evidence" value="ECO:0007669"/>
    <property type="project" value="TreeGrafter"/>
</dbReference>
<evidence type="ECO:0000256" key="8">
    <source>
        <dbReference type="ARBA" id="ARBA00022475"/>
    </source>
</evidence>
<dbReference type="SUPFAM" id="SSF56601">
    <property type="entry name" value="beta-lactamase/transpeptidase-like"/>
    <property type="match status" value="1"/>
</dbReference>
<evidence type="ECO:0000256" key="19">
    <source>
        <dbReference type="ARBA" id="ARBA00023136"/>
    </source>
</evidence>
<dbReference type="Gene3D" id="3.40.710.10">
    <property type="entry name" value="DD-peptidase/beta-lactamase superfamily"/>
    <property type="match status" value="1"/>
</dbReference>
<evidence type="ECO:0000256" key="22">
    <source>
        <dbReference type="ARBA" id="ARBA00023316"/>
    </source>
</evidence>
<comment type="similarity">
    <text evidence="4">In the C-terminal section; belongs to the transpeptidase family.</text>
</comment>
<keyword evidence="16" id="KW-0735">Signal-anchor</keyword>
<evidence type="ECO:0000259" key="30">
    <source>
        <dbReference type="Pfam" id="PF00912"/>
    </source>
</evidence>
<reference evidence="31 32" key="1">
    <citation type="submission" date="2016-10" db="EMBL/GenBank/DDBJ databases">
        <authorList>
            <person name="de Groot N.N."/>
        </authorList>
    </citation>
    <scope>NUCLEOTIDE SEQUENCE [LARGE SCALE GENOMIC DNA]</scope>
    <source>
        <strain evidence="31 32">DSM 569</strain>
    </source>
</reference>
<evidence type="ECO:0000256" key="12">
    <source>
        <dbReference type="ARBA" id="ARBA00022679"/>
    </source>
</evidence>
<comment type="catalytic activity">
    <reaction evidence="25">
        <text>[GlcNAc-(1-&gt;4)-Mur2Ac(oyl-L-Ala-gamma-D-Glu-L-Lys-D-Ala-D-Ala)](n)-di-trans,octa-cis-undecaprenyl diphosphate + beta-D-GlcNAc-(1-&gt;4)-Mur2Ac(oyl-L-Ala-gamma-D-Glu-L-Lys-D-Ala-D-Ala)-di-trans,octa-cis-undecaprenyl diphosphate = [GlcNAc-(1-&gt;4)-Mur2Ac(oyl-L-Ala-gamma-D-Glu-L-Lys-D-Ala-D-Ala)](n+1)-di-trans,octa-cis-undecaprenyl diphosphate + di-trans,octa-cis-undecaprenyl diphosphate + H(+)</text>
        <dbReference type="Rhea" id="RHEA:23708"/>
        <dbReference type="Rhea" id="RHEA-COMP:9602"/>
        <dbReference type="Rhea" id="RHEA-COMP:9603"/>
        <dbReference type="ChEBI" id="CHEBI:15378"/>
        <dbReference type="ChEBI" id="CHEBI:58405"/>
        <dbReference type="ChEBI" id="CHEBI:60033"/>
        <dbReference type="ChEBI" id="CHEBI:78435"/>
        <dbReference type="EC" id="2.4.99.28"/>
    </reaction>
</comment>
<dbReference type="RefSeq" id="WP_004399724.1">
    <property type="nucleotide sequence ID" value="NZ_FNBS01000040.1"/>
</dbReference>
<dbReference type="GO" id="GO:0071555">
    <property type="term" value="P:cell wall organization"/>
    <property type="evidence" value="ECO:0007669"/>
    <property type="project" value="UniProtKB-KW"/>
</dbReference>
<comment type="catalytic activity">
    <reaction evidence="23">
        <text>Preferential cleavage: (Ac)2-L-Lys-D-Ala-|-D-Ala. Also transpeptidation of peptidyl-alanyl moieties that are N-acyl substituents of D-alanine.</text>
        <dbReference type="EC" id="3.4.16.4"/>
    </reaction>
</comment>
<keyword evidence="19 28" id="KW-0472">Membrane</keyword>
<evidence type="ECO:0000256" key="7">
    <source>
        <dbReference type="ARBA" id="ARBA00018638"/>
    </source>
</evidence>
<evidence type="ECO:0000256" key="24">
    <source>
        <dbReference type="ARBA" id="ARBA00044770"/>
    </source>
</evidence>
<keyword evidence="10" id="KW-0645">Protease</keyword>
<dbReference type="Proteomes" id="UP000183404">
    <property type="component" value="Unassembled WGS sequence"/>
</dbReference>
<dbReference type="GO" id="GO:0008360">
    <property type="term" value="P:regulation of cell shape"/>
    <property type="evidence" value="ECO:0007669"/>
    <property type="project" value="UniProtKB-KW"/>
</dbReference>
<evidence type="ECO:0000256" key="2">
    <source>
        <dbReference type="ARBA" id="ARBA00004401"/>
    </source>
</evidence>
<dbReference type="Gene3D" id="1.10.3810.10">
    <property type="entry name" value="Biosynthetic peptidoglycan transglycosylase-like"/>
    <property type="match status" value="1"/>
</dbReference>
<evidence type="ECO:0000256" key="16">
    <source>
        <dbReference type="ARBA" id="ARBA00022968"/>
    </source>
</evidence>
<dbReference type="SUPFAM" id="SSF53955">
    <property type="entry name" value="Lysozyme-like"/>
    <property type="match status" value="1"/>
</dbReference>
<evidence type="ECO:0000259" key="29">
    <source>
        <dbReference type="Pfam" id="PF00905"/>
    </source>
</evidence>
<keyword evidence="11" id="KW-0328">Glycosyltransferase</keyword>
<protein>
    <recommendedName>
        <fullName evidence="7">Penicillin-binding protein 1A</fullName>
        <ecNumber evidence="24">2.4.99.28</ecNumber>
        <ecNumber evidence="6">3.4.16.4</ecNumber>
    </recommendedName>
</protein>
<gene>
    <name evidence="31" type="ORF">SAMN04244560_01696</name>
</gene>
<dbReference type="GO" id="GO:0008658">
    <property type="term" value="F:penicillin binding"/>
    <property type="evidence" value="ECO:0007669"/>
    <property type="project" value="InterPro"/>
</dbReference>
<accession>A0A1G7R2S0</accession>
<keyword evidence="14" id="KW-0378">Hydrolase</keyword>
<keyword evidence="18 28" id="KW-1133">Transmembrane helix</keyword>
<evidence type="ECO:0000256" key="6">
    <source>
        <dbReference type="ARBA" id="ARBA00012448"/>
    </source>
</evidence>
<dbReference type="PANTHER" id="PTHR32282">
    <property type="entry name" value="BINDING PROTEIN TRANSPEPTIDASE, PUTATIVE-RELATED"/>
    <property type="match status" value="1"/>
</dbReference>
<organism evidence="31 32">
    <name type="scientific">Thermoanaerobacter thermohydrosulfuricus</name>
    <name type="common">Clostridium thermohydrosulfuricum</name>
    <dbReference type="NCBI Taxonomy" id="1516"/>
    <lineage>
        <taxon>Bacteria</taxon>
        <taxon>Bacillati</taxon>
        <taxon>Bacillota</taxon>
        <taxon>Clostridia</taxon>
        <taxon>Thermoanaerobacterales</taxon>
        <taxon>Thermoanaerobacteraceae</taxon>
        <taxon>Thermoanaerobacter</taxon>
    </lineage>
</organism>
<dbReference type="PANTHER" id="PTHR32282:SF11">
    <property type="entry name" value="PENICILLIN-BINDING PROTEIN 1B"/>
    <property type="match status" value="1"/>
</dbReference>
<evidence type="ECO:0000256" key="13">
    <source>
        <dbReference type="ARBA" id="ARBA00022692"/>
    </source>
</evidence>
<evidence type="ECO:0000256" key="14">
    <source>
        <dbReference type="ARBA" id="ARBA00022801"/>
    </source>
</evidence>
<feature type="domain" description="Penicillin-binding protein transpeptidase" evidence="29">
    <location>
        <begin position="366"/>
        <end position="616"/>
    </location>
</feature>
<keyword evidence="9" id="KW-0121">Carboxypeptidase</keyword>
<evidence type="ECO:0000313" key="32">
    <source>
        <dbReference type="Proteomes" id="UP000183404"/>
    </source>
</evidence>
<evidence type="ECO:0000313" key="31">
    <source>
        <dbReference type="EMBL" id="SDG05027.1"/>
    </source>
</evidence>
<feature type="region of interest" description="Disordered" evidence="27">
    <location>
        <begin position="758"/>
        <end position="824"/>
    </location>
</feature>
<evidence type="ECO:0000256" key="25">
    <source>
        <dbReference type="ARBA" id="ARBA00049902"/>
    </source>
</evidence>
<keyword evidence="22" id="KW-0961">Cell wall biogenesis/degradation</keyword>
<dbReference type="EMBL" id="FNBS01000040">
    <property type="protein sequence ID" value="SDG05027.1"/>
    <property type="molecule type" value="Genomic_DNA"/>
</dbReference>
<dbReference type="Pfam" id="PF00905">
    <property type="entry name" value="Transpeptidase"/>
    <property type="match status" value="1"/>
</dbReference>
<keyword evidence="21" id="KW-0511">Multifunctional enzyme</keyword>
<evidence type="ECO:0000256" key="20">
    <source>
        <dbReference type="ARBA" id="ARBA00023251"/>
    </source>
</evidence>
<feature type="compositionally biased region" description="Low complexity" evidence="27">
    <location>
        <begin position="785"/>
        <end position="824"/>
    </location>
</feature>
<dbReference type="GO" id="GO:0046677">
    <property type="term" value="P:response to antibiotic"/>
    <property type="evidence" value="ECO:0007669"/>
    <property type="project" value="UniProtKB-KW"/>
</dbReference>
<comment type="pathway">
    <text evidence="3">Cell wall biogenesis; peptidoglycan biosynthesis.</text>
</comment>
<evidence type="ECO:0000256" key="5">
    <source>
        <dbReference type="ARBA" id="ARBA00007739"/>
    </source>
</evidence>
<evidence type="ECO:0000256" key="11">
    <source>
        <dbReference type="ARBA" id="ARBA00022676"/>
    </source>
</evidence>
<proteinExistence type="inferred from homology"/>
<keyword evidence="15" id="KW-0133">Cell shape</keyword>
<evidence type="ECO:0000256" key="10">
    <source>
        <dbReference type="ARBA" id="ARBA00022670"/>
    </source>
</evidence>
<dbReference type="EC" id="3.4.16.4" evidence="6"/>
<keyword evidence="13 28" id="KW-0812">Transmembrane</keyword>
<dbReference type="GO" id="GO:0006508">
    <property type="term" value="P:proteolysis"/>
    <property type="evidence" value="ECO:0007669"/>
    <property type="project" value="UniProtKB-KW"/>
</dbReference>
<comment type="pathway">
    <text evidence="26">Glycan biosynthesis.</text>
</comment>
<dbReference type="InterPro" id="IPR036950">
    <property type="entry name" value="PBP_transglycosylase"/>
</dbReference>
<keyword evidence="20" id="KW-0046">Antibiotic resistance</keyword>
<evidence type="ECO:0000256" key="28">
    <source>
        <dbReference type="SAM" id="Phobius"/>
    </source>
</evidence>
<dbReference type="GO" id="GO:0005886">
    <property type="term" value="C:plasma membrane"/>
    <property type="evidence" value="ECO:0007669"/>
    <property type="project" value="UniProtKB-SubCell"/>
</dbReference>
<dbReference type="EC" id="2.4.99.28" evidence="24"/>
<evidence type="ECO:0000256" key="26">
    <source>
        <dbReference type="ARBA" id="ARBA00060592"/>
    </source>
</evidence>
<comment type="similarity">
    <text evidence="5">In the N-terminal section; belongs to the glycosyltransferase 51 family.</text>
</comment>
<dbReference type="GO" id="GO:0009002">
    <property type="term" value="F:serine-type D-Ala-D-Ala carboxypeptidase activity"/>
    <property type="evidence" value="ECO:0007669"/>
    <property type="project" value="UniProtKB-EC"/>
</dbReference>
<evidence type="ECO:0000256" key="21">
    <source>
        <dbReference type="ARBA" id="ARBA00023268"/>
    </source>
</evidence>
<dbReference type="InterPro" id="IPR001264">
    <property type="entry name" value="Glyco_trans_51"/>
</dbReference>
<evidence type="ECO:0000256" key="4">
    <source>
        <dbReference type="ARBA" id="ARBA00007090"/>
    </source>
</evidence>
<evidence type="ECO:0000256" key="15">
    <source>
        <dbReference type="ARBA" id="ARBA00022960"/>
    </source>
</evidence>
<evidence type="ECO:0000256" key="18">
    <source>
        <dbReference type="ARBA" id="ARBA00022989"/>
    </source>
</evidence>
<dbReference type="UniPathway" id="UPA00219"/>
<dbReference type="NCBIfam" id="TIGR02074">
    <property type="entry name" value="PBP_1a_fam"/>
    <property type="match status" value="1"/>
</dbReference>